<evidence type="ECO:0000313" key="2">
    <source>
        <dbReference type="Proteomes" id="UP000240880"/>
    </source>
</evidence>
<comment type="caution">
    <text evidence="1">The sequence shown here is derived from an EMBL/GenBank/DDBJ whole genome shotgun (WGS) entry which is preliminary data.</text>
</comment>
<protein>
    <submittedName>
        <fullName evidence="1">Uncharacterized protein</fullName>
    </submittedName>
</protein>
<dbReference type="AlphaFoldDB" id="A0A2R6A628"/>
<gene>
    <name evidence="1" type="ORF">B9Q01_10360</name>
</gene>
<dbReference type="EMBL" id="NEXC01000167">
    <property type="protein sequence ID" value="PSN81753.1"/>
    <property type="molecule type" value="Genomic_DNA"/>
</dbReference>
<name>A0A2R6A628_9ARCH</name>
<accession>A0A2R6A628</accession>
<evidence type="ECO:0000313" key="1">
    <source>
        <dbReference type="EMBL" id="PSN81753.1"/>
    </source>
</evidence>
<dbReference type="Proteomes" id="UP000240880">
    <property type="component" value="Unassembled WGS sequence"/>
</dbReference>
<organism evidence="1 2">
    <name type="scientific">Candidatus Marsarchaeota G1 archaeon OSP_D</name>
    <dbReference type="NCBI Taxonomy" id="1978155"/>
    <lineage>
        <taxon>Archaea</taxon>
        <taxon>Candidatus Marsarchaeota</taxon>
        <taxon>Candidatus Marsarchaeota group 1</taxon>
    </lineage>
</organism>
<sequence>MINAEGTNIMGATALPNGYLELILSIPNLPASVQSGFGPYTLVLNGASAMMMLGQSINTGVQVKILQPGVYASQPPHVYINPANITPESLLGPNKPGVFPTSYEVGSTLNLLGVGFTGSAKEYVYIKYDCGIANTSLPAHNYTTRDHKRVRRVHSFVQPSKRIKLREHGYYE</sequence>
<reference evidence="1 2" key="1">
    <citation type="submission" date="2017-04" db="EMBL/GenBank/DDBJ databases">
        <title>Novel microbial lineages endemic to geothermal iron-oxide mats fill important gaps in the evolutionary history of Archaea.</title>
        <authorList>
            <person name="Jay Z.J."/>
            <person name="Beam J.P."/>
            <person name="Dlakic M."/>
            <person name="Rusch D.B."/>
            <person name="Kozubal M.A."/>
            <person name="Inskeep W.P."/>
        </authorList>
    </citation>
    <scope>NUCLEOTIDE SEQUENCE [LARGE SCALE GENOMIC DNA]</scope>
    <source>
        <strain evidence="1">OSP_D</strain>
    </source>
</reference>
<proteinExistence type="predicted"/>